<accession>A0AAJ8JQ62</accession>
<dbReference type="EMBL" id="CP143785">
    <property type="protein sequence ID" value="WVN86367.1"/>
    <property type="molecule type" value="Genomic_DNA"/>
</dbReference>
<sequence>MLDQQLKEALHNCRLTCHNALNSMASTQSSIGMLPEIGAAFNQLLANLRQSFTSLGIAFKPPVTIPAAIQQLEKITQQMEQLVSCVLIVRGELHQEWNLGLSTIEAELERHLDVLEGEGDYLPSTGMVWEAIDRLARDLSKDEKSAVLKKWKLHQNTVEDAWQEFKDLLECKGENDDGGWDELGLGEEPLSDEERYRAETLLHASIPRYLDQYQHDFQPLITLSATFVSDYDDAVSAMHSKQDEKDIDIALNKLEETSTQLANKFRKQSIEKWKERYDQEKGKWSNRKFDMSSLVAAIE</sequence>
<evidence type="ECO:0000259" key="1">
    <source>
        <dbReference type="Pfam" id="PF13324"/>
    </source>
</evidence>
<proteinExistence type="predicted"/>
<protein>
    <recommendedName>
        <fullName evidence="1">Cyclin-D1-binding protein 1-like N-terminal domain-containing protein</fullName>
    </recommendedName>
</protein>
<dbReference type="AlphaFoldDB" id="A0AAJ8JQ62"/>
<dbReference type="KEGG" id="cdep:91085744"/>
<dbReference type="GO" id="GO:0005634">
    <property type="term" value="C:nucleus"/>
    <property type="evidence" value="ECO:0007669"/>
    <property type="project" value="TreeGrafter"/>
</dbReference>
<dbReference type="Pfam" id="PF13324">
    <property type="entry name" value="GCIP_N"/>
    <property type="match status" value="1"/>
</dbReference>
<dbReference type="Gene3D" id="1.20.1410.10">
    <property type="entry name" value="I/LWEQ domain"/>
    <property type="match status" value="1"/>
</dbReference>
<reference evidence="2" key="2">
    <citation type="journal article" date="2022" name="Elife">
        <title>Obligate sexual reproduction of a homothallic fungus closely related to the Cryptococcus pathogenic species complex.</title>
        <authorList>
            <person name="Passer A.R."/>
            <person name="Clancey S.A."/>
            <person name="Shea T."/>
            <person name="David-Palma M."/>
            <person name="Averette A.F."/>
            <person name="Boekhout T."/>
            <person name="Porcel B.M."/>
            <person name="Nowrousian M."/>
            <person name="Cuomo C.A."/>
            <person name="Sun S."/>
            <person name="Heitman J."/>
            <person name="Coelho M.A."/>
        </authorList>
    </citation>
    <scope>NUCLEOTIDE SEQUENCE</scope>
    <source>
        <strain evidence="2">CBS 7841</strain>
    </source>
</reference>
<reference evidence="2" key="1">
    <citation type="submission" date="2016-06" db="EMBL/GenBank/DDBJ databases">
        <authorList>
            <person name="Cuomo C."/>
            <person name="Litvintseva A."/>
            <person name="Heitman J."/>
            <person name="Chen Y."/>
            <person name="Sun S."/>
            <person name="Springer D."/>
            <person name="Dromer F."/>
            <person name="Young S."/>
            <person name="Zeng Q."/>
            <person name="Chapman S."/>
            <person name="Gujja S."/>
            <person name="Saif S."/>
            <person name="Birren B."/>
        </authorList>
    </citation>
    <scope>NUCLEOTIDE SEQUENCE</scope>
    <source>
        <strain evidence="2">CBS 7841</strain>
    </source>
</reference>
<organism evidence="2 3">
    <name type="scientific">Cryptococcus depauperatus CBS 7841</name>
    <dbReference type="NCBI Taxonomy" id="1295531"/>
    <lineage>
        <taxon>Eukaryota</taxon>
        <taxon>Fungi</taxon>
        <taxon>Dikarya</taxon>
        <taxon>Basidiomycota</taxon>
        <taxon>Agaricomycotina</taxon>
        <taxon>Tremellomycetes</taxon>
        <taxon>Tremellales</taxon>
        <taxon>Cryptococcaceae</taxon>
        <taxon>Cryptococcus</taxon>
    </lineage>
</organism>
<dbReference type="PANTHER" id="PTHR15492:SF1">
    <property type="entry name" value="CYCLIN-D1-BINDING PROTEIN 1"/>
    <property type="match status" value="1"/>
</dbReference>
<reference evidence="2" key="3">
    <citation type="submission" date="2024-01" db="EMBL/GenBank/DDBJ databases">
        <authorList>
            <person name="Coelho M.A."/>
            <person name="David-Palma M."/>
            <person name="Shea T."/>
            <person name="Sun S."/>
            <person name="Cuomo C.A."/>
            <person name="Heitman J."/>
        </authorList>
    </citation>
    <scope>NUCLEOTIDE SEQUENCE</scope>
    <source>
        <strain evidence="2">CBS 7841</strain>
    </source>
</reference>
<dbReference type="InterPro" id="IPR026907">
    <property type="entry name" value="GCIP-like"/>
</dbReference>
<feature type="domain" description="Cyclin-D1-binding protein 1-like N-terminal" evidence="1">
    <location>
        <begin position="118"/>
        <end position="170"/>
    </location>
</feature>
<dbReference type="GeneID" id="91085744"/>
<keyword evidence="3" id="KW-1185">Reference proteome</keyword>
<evidence type="ECO:0000313" key="2">
    <source>
        <dbReference type="EMBL" id="WVN86367.1"/>
    </source>
</evidence>
<gene>
    <name evidence="2" type="ORF">L203_101531</name>
</gene>
<dbReference type="Proteomes" id="UP000094043">
    <property type="component" value="Chromosome 2"/>
</dbReference>
<dbReference type="InterPro" id="IPR049317">
    <property type="entry name" value="GCIP-like_N"/>
</dbReference>
<evidence type="ECO:0000313" key="3">
    <source>
        <dbReference type="Proteomes" id="UP000094043"/>
    </source>
</evidence>
<dbReference type="RefSeq" id="XP_066067067.1">
    <property type="nucleotide sequence ID" value="XM_066210970.1"/>
</dbReference>
<dbReference type="PANTHER" id="PTHR15492">
    <property type="entry name" value="CYCLIN D1-BINDING PROTEIN 1"/>
    <property type="match status" value="1"/>
</dbReference>
<name>A0AAJ8JQ62_9TREE</name>